<dbReference type="PROSITE" id="PS50894">
    <property type="entry name" value="HPT"/>
    <property type="match status" value="1"/>
</dbReference>
<dbReference type="SUPFAM" id="SSF47226">
    <property type="entry name" value="Histidine-containing phosphotransfer domain, HPT domain"/>
    <property type="match status" value="1"/>
</dbReference>
<evidence type="ECO:0000256" key="2">
    <source>
        <dbReference type="ARBA" id="ARBA00023012"/>
    </source>
</evidence>
<reference evidence="6" key="1">
    <citation type="journal article" date="2019" name="Nat. Commun.">
        <title>Genome-wide association mapping of date palm fruit traits.</title>
        <authorList>
            <person name="Hazzouri K.M."/>
            <person name="Gros-Balthazard M."/>
            <person name="Flowers J.M."/>
            <person name="Copetti D."/>
            <person name="Lemansour A."/>
            <person name="Lebrun M."/>
            <person name="Masmoudi K."/>
            <person name="Ferrand S."/>
            <person name="Dhar M.I."/>
            <person name="Fresquez Z.A."/>
            <person name="Rosas U."/>
            <person name="Zhang J."/>
            <person name="Talag J."/>
            <person name="Lee S."/>
            <person name="Kudrna D."/>
            <person name="Powell R.F."/>
            <person name="Leitch I.J."/>
            <person name="Krueger R.R."/>
            <person name="Wing R.A."/>
            <person name="Amiri K.M.A."/>
            <person name="Purugganan M.D."/>
        </authorList>
    </citation>
    <scope>NUCLEOTIDE SEQUENCE [LARGE SCALE GENOMIC DNA]</scope>
    <source>
        <strain evidence="6">cv. Khalas</strain>
    </source>
</reference>
<proteinExistence type="predicted"/>
<evidence type="ECO:0000256" key="4">
    <source>
        <dbReference type="RuleBase" id="RU369004"/>
    </source>
</evidence>
<dbReference type="InterPro" id="IPR036641">
    <property type="entry name" value="HPT_dom_sf"/>
</dbReference>
<reference evidence="7" key="2">
    <citation type="submission" date="2025-08" db="UniProtKB">
        <authorList>
            <consortium name="RefSeq"/>
        </authorList>
    </citation>
    <scope>IDENTIFICATION</scope>
    <source>
        <tissue evidence="7">Young leaves</tissue>
    </source>
</reference>
<keyword evidence="1 4" id="KW-0932">Cytokinin signaling pathway</keyword>
<dbReference type="GO" id="GO:0000160">
    <property type="term" value="P:phosphorelay signal transduction system"/>
    <property type="evidence" value="ECO:0007669"/>
    <property type="project" value="UniProtKB-UniRule"/>
</dbReference>
<keyword evidence="6" id="KW-1185">Reference proteome</keyword>
<feature type="domain" description="HPt" evidence="5">
    <location>
        <begin position="38"/>
        <end position="87"/>
    </location>
</feature>
<protein>
    <recommendedName>
        <fullName evidence="4">Histidine-containing phosphotransfer protein</fullName>
    </recommendedName>
</protein>
<keyword evidence="3" id="KW-0597">Phosphoprotein</keyword>
<accession>A0A8B9AUL6</accession>
<dbReference type="AlphaFoldDB" id="A0A8B9AUL6"/>
<comment type="domain">
    <text evidence="4">Histidine-containing phosphotransfer domain (HPt) contains an active histidine that mediates the phosphotransfer.</text>
</comment>
<dbReference type="GO" id="GO:0005829">
    <property type="term" value="C:cytosol"/>
    <property type="evidence" value="ECO:0007669"/>
    <property type="project" value="UniProtKB-SubCell"/>
</dbReference>
<dbReference type="GO" id="GO:0009927">
    <property type="term" value="F:histidine phosphotransfer kinase activity"/>
    <property type="evidence" value="ECO:0007669"/>
    <property type="project" value="UniProtKB-UniRule"/>
</dbReference>
<dbReference type="GeneID" id="120113001"/>
<comment type="function">
    <text evidence="4">Functions as a two-component phosphorelay mediators between cytokinin sensor histidine kinases and response regulators (B-type ARRs). Plays an important role in propagating cytokinin signal transduction.</text>
</comment>
<sequence length="87" mass="10232">MASIGLQKQLYHFIESMYEEGLLDVQFQQLQMLQNEENPNFVAEVITTFFANTEKVFKELEKLMKETEVDYRKMDCYIHQLIGSSAS</sequence>
<gene>
    <name evidence="7" type="primary">LOC120113001</name>
</gene>
<dbReference type="GO" id="GO:0043424">
    <property type="term" value="F:protein histidine kinase binding"/>
    <property type="evidence" value="ECO:0007669"/>
    <property type="project" value="UniProtKB-UniRule"/>
</dbReference>
<dbReference type="KEGG" id="pda:120113001"/>
<dbReference type="InterPro" id="IPR045871">
    <property type="entry name" value="AHP1-5/YPD1"/>
</dbReference>
<dbReference type="RefSeq" id="XP_038989257.1">
    <property type="nucleotide sequence ID" value="XM_039133329.1"/>
</dbReference>
<keyword evidence="2 4" id="KW-0902">Two-component regulatory system</keyword>
<dbReference type="PANTHER" id="PTHR28242">
    <property type="entry name" value="PHOSPHORELAY INTERMEDIATE PROTEIN YPD1"/>
    <property type="match status" value="1"/>
</dbReference>
<dbReference type="OrthoDB" id="1673781at2759"/>
<evidence type="ECO:0000256" key="1">
    <source>
        <dbReference type="ARBA" id="ARBA00022864"/>
    </source>
</evidence>
<dbReference type="PANTHER" id="PTHR28242:SF30">
    <property type="entry name" value="HISTIDINE-CONTAINING PHOSPHOTRANSFER PROTEIN 2"/>
    <property type="match status" value="1"/>
</dbReference>
<dbReference type="GO" id="GO:0009736">
    <property type="term" value="P:cytokinin-activated signaling pathway"/>
    <property type="evidence" value="ECO:0007669"/>
    <property type="project" value="UniProtKB-KW"/>
</dbReference>
<dbReference type="GO" id="GO:0005634">
    <property type="term" value="C:nucleus"/>
    <property type="evidence" value="ECO:0007669"/>
    <property type="project" value="UniProtKB-SubCell"/>
</dbReference>
<dbReference type="Proteomes" id="UP000228380">
    <property type="component" value="Chromosome 14"/>
</dbReference>
<dbReference type="InterPro" id="IPR008207">
    <property type="entry name" value="Sig_transdc_His_kin_Hpt_dom"/>
</dbReference>
<evidence type="ECO:0000256" key="3">
    <source>
        <dbReference type="PROSITE-ProRule" id="PRU00110"/>
    </source>
</evidence>
<organism evidence="6 7">
    <name type="scientific">Phoenix dactylifera</name>
    <name type="common">Date palm</name>
    <dbReference type="NCBI Taxonomy" id="42345"/>
    <lineage>
        <taxon>Eukaryota</taxon>
        <taxon>Viridiplantae</taxon>
        <taxon>Streptophyta</taxon>
        <taxon>Embryophyta</taxon>
        <taxon>Tracheophyta</taxon>
        <taxon>Spermatophyta</taxon>
        <taxon>Magnoliopsida</taxon>
        <taxon>Liliopsida</taxon>
        <taxon>Arecaceae</taxon>
        <taxon>Coryphoideae</taxon>
        <taxon>Phoeniceae</taxon>
        <taxon>Phoenix</taxon>
    </lineage>
</organism>
<evidence type="ECO:0000259" key="5">
    <source>
        <dbReference type="PROSITE" id="PS50894"/>
    </source>
</evidence>
<evidence type="ECO:0000313" key="7">
    <source>
        <dbReference type="RefSeq" id="XP_038989257.1"/>
    </source>
</evidence>
<name>A0A8B9AUL6_PHODC</name>
<comment type="subcellular location">
    <subcellularLocation>
        <location evidence="4">Cytoplasm</location>
        <location evidence="4">Cytosol</location>
    </subcellularLocation>
    <subcellularLocation>
        <location evidence="4">Nucleus</location>
    </subcellularLocation>
</comment>
<dbReference type="Gene3D" id="1.20.120.160">
    <property type="entry name" value="HPT domain"/>
    <property type="match status" value="1"/>
</dbReference>
<evidence type="ECO:0000313" key="6">
    <source>
        <dbReference type="Proteomes" id="UP000228380"/>
    </source>
</evidence>
<feature type="modified residue" description="Phosphohistidine" evidence="3">
    <location>
        <position position="79"/>
    </location>
</feature>